<keyword evidence="1 9" id="KW-0963">Cytoplasm</keyword>
<reference evidence="11 12" key="1">
    <citation type="submission" date="2020-10" db="EMBL/GenBank/DDBJ databases">
        <title>Campylobacter and Helicobacter PacBio genomes.</title>
        <authorList>
            <person name="Lane C."/>
        </authorList>
    </citation>
    <scope>NUCLEOTIDE SEQUENCE [LARGE SCALE GENOMIC DNA]</scope>
    <source>
        <strain evidence="11 12">2016D-0077</strain>
    </source>
</reference>
<keyword evidence="3 9" id="KW-0548">Nucleotidyltransferase</keyword>
<feature type="binding site" evidence="9">
    <location>
        <position position="42"/>
    </location>
    <ligand>
        <name>substrate</name>
    </ligand>
</feature>
<keyword evidence="5 9" id="KW-0067">ATP-binding</keyword>
<dbReference type="CDD" id="cd02163">
    <property type="entry name" value="PPAT"/>
    <property type="match status" value="1"/>
</dbReference>
<sequence>MRKACIYPGTFDPITNGHIDVIKRALRFFDKVVVAIALNDAKKPFFSIDKRLEMVSLATSNLGDVEVKSFDTLLVDFAKKENIATVIRGLRAVSDFEYELQMGYANSSLWDKFETVYLMPTLQNAFISSSVVRSIAYHSGDVSHLVPKEILGYLKEINASHI</sequence>
<dbReference type="OrthoDB" id="9806661at2"/>
<evidence type="ECO:0000256" key="2">
    <source>
        <dbReference type="ARBA" id="ARBA00022679"/>
    </source>
</evidence>
<protein>
    <recommendedName>
        <fullName evidence="9">Phosphopantetheine adenylyltransferase</fullName>
        <ecNumber evidence="9">2.7.7.3</ecNumber>
    </recommendedName>
    <alternativeName>
        <fullName evidence="9">Dephospho-CoA pyrophosphorylase</fullName>
    </alternativeName>
    <alternativeName>
        <fullName evidence="9">Pantetheine-phosphate adenylyltransferase</fullName>
        <shortName evidence="9">PPAT</shortName>
    </alternativeName>
</protein>
<dbReference type="HAMAP" id="MF_00151">
    <property type="entry name" value="PPAT_bact"/>
    <property type="match status" value="1"/>
</dbReference>
<dbReference type="GO" id="GO:0005737">
    <property type="term" value="C:cytoplasm"/>
    <property type="evidence" value="ECO:0007669"/>
    <property type="project" value="UniProtKB-SubCell"/>
</dbReference>
<feature type="binding site" evidence="9">
    <location>
        <position position="99"/>
    </location>
    <ligand>
        <name>ATP</name>
        <dbReference type="ChEBI" id="CHEBI:30616"/>
    </ligand>
</feature>
<dbReference type="GO" id="GO:0004595">
    <property type="term" value="F:pantetheine-phosphate adenylyltransferase activity"/>
    <property type="evidence" value="ECO:0007669"/>
    <property type="project" value="UniProtKB-UniRule"/>
</dbReference>
<dbReference type="UniPathway" id="UPA00241">
    <property type="reaction ID" value="UER00355"/>
</dbReference>
<feature type="binding site" evidence="9">
    <location>
        <begin position="124"/>
        <end position="130"/>
    </location>
    <ligand>
        <name>ATP</name>
        <dbReference type="ChEBI" id="CHEBI:30616"/>
    </ligand>
</feature>
<comment type="subcellular location">
    <subcellularLocation>
        <location evidence="9">Cytoplasm</location>
    </subcellularLocation>
</comment>
<comment type="cofactor">
    <cofactor evidence="9">
        <name>Mg(2+)</name>
        <dbReference type="ChEBI" id="CHEBI:18420"/>
    </cofactor>
</comment>
<dbReference type="PANTHER" id="PTHR21342">
    <property type="entry name" value="PHOSPHOPANTETHEINE ADENYLYLTRANSFERASE"/>
    <property type="match status" value="1"/>
</dbReference>
<dbReference type="PRINTS" id="PR01020">
    <property type="entry name" value="LPSBIOSNTHSS"/>
</dbReference>
<keyword evidence="7 9" id="KW-0173">Coenzyme A biosynthesis</keyword>
<feature type="binding site" evidence="9">
    <location>
        <position position="18"/>
    </location>
    <ligand>
        <name>ATP</name>
        <dbReference type="ChEBI" id="CHEBI:30616"/>
    </ligand>
</feature>
<dbReference type="EC" id="2.7.7.3" evidence="9"/>
<keyword evidence="6 9" id="KW-0460">Magnesium</keyword>
<dbReference type="AlphaFoldDB" id="A0A7M1LEY0"/>
<keyword evidence="4 9" id="KW-0547">Nucleotide-binding</keyword>
<feature type="binding site" evidence="9">
    <location>
        <begin position="89"/>
        <end position="91"/>
    </location>
    <ligand>
        <name>ATP</name>
        <dbReference type="ChEBI" id="CHEBI:30616"/>
    </ligand>
</feature>
<feature type="binding site" evidence="9">
    <location>
        <position position="74"/>
    </location>
    <ligand>
        <name>substrate</name>
    </ligand>
</feature>
<dbReference type="InterPro" id="IPR001980">
    <property type="entry name" value="PPAT"/>
</dbReference>
<comment type="similarity">
    <text evidence="9">Belongs to the bacterial CoaD family.</text>
</comment>
<evidence type="ECO:0000256" key="1">
    <source>
        <dbReference type="ARBA" id="ARBA00022490"/>
    </source>
</evidence>
<dbReference type="PANTHER" id="PTHR21342:SF1">
    <property type="entry name" value="PHOSPHOPANTETHEINE ADENYLYLTRANSFERASE"/>
    <property type="match status" value="1"/>
</dbReference>
<dbReference type="RefSeq" id="WP_025803483.1">
    <property type="nucleotide sequence ID" value="NZ_CP053842.1"/>
</dbReference>
<evidence type="ECO:0000256" key="3">
    <source>
        <dbReference type="ARBA" id="ARBA00022695"/>
    </source>
</evidence>
<dbReference type="NCBIfam" id="TIGR01510">
    <property type="entry name" value="coaD_prev_kdtB"/>
    <property type="match status" value="1"/>
</dbReference>
<comment type="pathway">
    <text evidence="9">Cofactor biosynthesis; coenzyme A biosynthesis; CoA from (R)-pantothenate: step 4/5.</text>
</comment>
<evidence type="ECO:0000256" key="4">
    <source>
        <dbReference type="ARBA" id="ARBA00022741"/>
    </source>
</evidence>
<feature type="binding site" evidence="9">
    <location>
        <position position="88"/>
    </location>
    <ligand>
        <name>substrate</name>
    </ligand>
</feature>
<keyword evidence="12" id="KW-1185">Reference proteome</keyword>
<dbReference type="InterPro" id="IPR004821">
    <property type="entry name" value="Cyt_trans-like"/>
</dbReference>
<evidence type="ECO:0000259" key="10">
    <source>
        <dbReference type="Pfam" id="PF01467"/>
    </source>
</evidence>
<comment type="catalytic activity">
    <reaction evidence="8 9">
        <text>(R)-4'-phosphopantetheine + ATP + H(+) = 3'-dephospho-CoA + diphosphate</text>
        <dbReference type="Rhea" id="RHEA:19801"/>
        <dbReference type="ChEBI" id="CHEBI:15378"/>
        <dbReference type="ChEBI" id="CHEBI:30616"/>
        <dbReference type="ChEBI" id="CHEBI:33019"/>
        <dbReference type="ChEBI" id="CHEBI:57328"/>
        <dbReference type="ChEBI" id="CHEBI:61723"/>
        <dbReference type="EC" id="2.7.7.3"/>
    </reaction>
</comment>
<organism evidence="11 12">
    <name type="scientific">Campylobacter corcagiensis</name>
    <dbReference type="NCBI Taxonomy" id="1448857"/>
    <lineage>
        <taxon>Bacteria</taxon>
        <taxon>Pseudomonadati</taxon>
        <taxon>Campylobacterota</taxon>
        <taxon>Epsilonproteobacteria</taxon>
        <taxon>Campylobacterales</taxon>
        <taxon>Campylobacteraceae</taxon>
        <taxon>Campylobacter</taxon>
    </lineage>
</organism>
<evidence type="ECO:0000256" key="8">
    <source>
        <dbReference type="ARBA" id="ARBA00029346"/>
    </source>
</evidence>
<feature type="binding site" evidence="9">
    <location>
        <begin position="10"/>
        <end position="11"/>
    </location>
    <ligand>
        <name>ATP</name>
        <dbReference type="ChEBI" id="CHEBI:30616"/>
    </ligand>
</feature>
<dbReference type="EMBL" id="CP063078">
    <property type="protein sequence ID" value="QOQ87127.1"/>
    <property type="molecule type" value="Genomic_DNA"/>
</dbReference>
<evidence type="ECO:0000313" key="12">
    <source>
        <dbReference type="Proteomes" id="UP000594749"/>
    </source>
</evidence>
<dbReference type="Gene3D" id="3.40.50.620">
    <property type="entry name" value="HUPs"/>
    <property type="match status" value="1"/>
</dbReference>
<evidence type="ECO:0000256" key="7">
    <source>
        <dbReference type="ARBA" id="ARBA00022993"/>
    </source>
</evidence>
<dbReference type="Pfam" id="PF01467">
    <property type="entry name" value="CTP_transf_like"/>
    <property type="match status" value="1"/>
</dbReference>
<dbReference type="NCBIfam" id="TIGR00125">
    <property type="entry name" value="cyt_tran_rel"/>
    <property type="match status" value="1"/>
</dbReference>
<dbReference type="SUPFAM" id="SSF52374">
    <property type="entry name" value="Nucleotidylyl transferase"/>
    <property type="match status" value="1"/>
</dbReference>
<evidence type="ECO:0000313" key="11">
    <source>
        <dbReference type="EMBL" id="QOQ87127.1"/>
    </source>
</evidence>
<dbReference type="Proteomes" id="UP000594749">
    <property type="component" value="Chromosome"/>
</dbReference>
<feature type="binding site" evidence="9">
    <location>
        <position position="10"/>
    </location>
    <ligand>
        <name>substrate</name>
    </ligand>
</feature>
<feature type="domain" description="Cytidyltransferase-like" evidence="10">
    <location>
        <begin position="6"/>
        <end position="134"/>
    </location>
</feature>
<gene>
    <name evidence="9 11" type="primary">coaD</name>
    <name evidence="11" type="ORF">IMC76_07905</name>
</gene>
<keyword evidence="2 9" id="KW-0808">Transferase</keyword>
<evidence type="ECO:0000256" key="9">
    <source>
        <dbReference type="HAMAP-Rule" id="MF_00151"/>
    </source>
</evidence>
<dbReference type="GO" id="GO:0005524">
    <property type="term" value="F:ATP binding"/>
    <property type="evidence" value="ECO:0007669"/>
    <property type="project" value="UniProtKB-KW"/>
</dbReference>
<comment type="function">
    <text evidence="9">Reversibly transfers an adenylyl group from ATP to 4'-phosphopantetheine, yielding dephospho-CoA (dPCoA) and pyrophosphate.</text>
</comment>
<proteinExistence type="inferred from homology"/>
<name>A0A7M1LEY0_9BACT</name>
<evidence type="ECO:0000256" key="5">
    <source>
        <dbReference type="ARBA" id="ARBA00022840"/>
    </source>
</evidence>
<comment type="subunit">
    <text evidence="9">Homohexamer.</text>
</comment>
<dbReference type="InterPro" id="IPR014729">
    <property type="entry name" value="Rossmann-like_a/b/a_fold"/>
</dbReference>
<feature type="site" description="Transition state stabilizer" evidence="9">
    <location>
        <position position="18"/>
    </location>
</feature>
<accession>A0A7M1LEY0</accession>
<evidence type="ECO:0000256" key="6">
    <source>
        <dbReference type="ARBA" id="ARBA00022842"/>
    </source>
</evidence>
<dbReference type="GO" id="GO:0015937">
    <property type="term" value="P:coenzyme A biosynthetic process"/>
    <property type="evidence" value="ECO:0007669"/>
    <property type="project" value="UniProtKB-UniRule"/>
</dbReference>